<evidence type="ECO:0000256" key="1">
    <source>
        <dbReference type="SAM" id="MobiDB-lite"/>
    </source>
</evidence>
<protein>
    <recommendedName>
        <fullName evidence="2">DUF7054 domain-containing protein</fullName>
    </recommendedName>
</protein>
<dbReference type="EMBL" id="JASCZI010151057">
    <property type="protein sequence ID" value="MED6168201.1"/>
    <property type="molecule type" value="Genomic_DNA"/>
</dbReference>
<evidence type="ECO:0000313" key="3">
    <source>
        <dbReference type="EMBL" id="MED6168201.1"/>
    </source>
</evidence>
<evidence type="ECO:0000259" key="2">
    <source>
        <dbReference type="Pfam" id="PF23156"/>
    </source>
</evidence>
<reference evidence="3 4" key="1">
    <citation type="journal article" date="2023" name="Plants (Basel)">
        <title>Bridging the Gap: Combining Genomics and Transcriptomics Approaches to Understand Stylosanthes scabra, an Orphan Legume from the Brazilian Caatinga.</title>
        <authorList>
            <person name="Ferreira-Neto J.R.C."/>
            <person name="da Silva M.D."/>
            <person name="Binneck E."/>
            <person name="de Melo N.F."/>
            <person name="da Silva R.H."/>
            <person name="de Melo A.L.T.M."/>
            <person name="Pandolfi V."/>
            <person name="Bustamante F.O."/>
            <person name="Brasileiro-Vidal A.C."/>
            <person name="Benko-Iseppon A.M."/>
        </authorList>
    </citation>
    <scope>NUCLEOTIDE SEQUENCE [LARGE SCALE GENOMIC DNA]</scope>
    <source>
        <tissue evidence="3">Leaves</tissue>
    </source>
</reference>
<proteinExistence type="predicted"/>
<sequence length="187" mass="21049">MTPIQKGHRRKSISNNTSLGLHRRIKPHNVPPEKNSSLVRTLVPMPLTPPRIPPLFATKSGGYNSRQPAKLLVNVTLQNSPGAMQVVIPAEDTVGDLVAAALVFYEKEKRRPFLKNTDPKRYDLHYSSFSLESLERDAKVMNLGSRNFFLCPKAPPPPLPKTSCCSKKQTIAIDYVCPWMMFFHLLL</sequence>
<dbReference type="InterPro" id="IPR055482">
    <property type="entry name" value="DUF7054"/>
</dbReference>
<accession>A0ABU6V4E0</accession>
<comment type="caution">
    <text evidence="3">The sequence shown here is derived from an EMBL/GenBank/DDBJ whole genome shotgun (WGS) entry which is preliminary data.</text>
</comment>
<name>A0ABU6V4E0_9FABA</name>
<feature type="domain" description="DUF7054" evidence="2">
    <location>
        <begin position="68"/>
        <end position="151"/>
    </location>
</feature>
<keyword evidence="4" id="KW-1185">Reference proteome</keyword>
<dbReference type="Pfam" id="PF23156">
    <property type="entry name" value="DUF7054"/>
    <property type="match status" value="1"/>
</dbReference>
<gene>
    <name evidence="3" type="ORF">PIB30_009703</name>
</gene>
<feature type="region of interest" description="Disordered" evidence="1">
    <location>
        <begin position="1"/>
        <end position="36"/>
    </location>
</feature>
<dbReference type="PANTHER" id="PTHR33270">
    <property type="entry name" value="BNAC05G50380D PROTEIN"/>
    <property type="match status" value="1"/>
</dbReference>
<dbReference type="PANTHER" id="PTHR33270:SF7">
    <property type="entry name" value="SNRNP25 UBIQUITIN-LIKE DOMAIN-CONTAINING PROTEIN"/>
    <property type="match status" value="1"/>
</dbReference>
<dbReference type="InterPro" id="IPR040358">
    <property type="entry name" value="At4g22758-like"/>
</dbReference>
<feature type="compositionally biased region" description="Basic residues" evidence="1">
    <location>
        <begin position="1"/>
        <end position="12"/>
    </location>
</feature>
<evidence type="ECO:0000313" key="4">
    <source>
        <dbReference type="Proteomes" id="UP001341840"/>
    </source>
</evidence>
<organism evidence="3 4">
    <name type="scientific">Stylosanthes scabra</name>
    <dbReference type="NCBI Taxonomy" id="79078"/>
    <lineage>
        <taxon>Eukaryota</taxon>
        <taxon>Viridiplantae</taxon>
        <taxon>Streptophyta</taxon>
        <taxon>Embryophyta</taxon>
        <taxon>Tracheophyta</taxon>
        <taxon>Spermatophyta</taxon>
        <taxon>Magnoliopsida</taxon>
        <taxon>eudicotyledons</taxon>
        <taxon>Gunneridae</taxon>
        <taxon>Pentapetalae</taxon>
        <taxon>rosids</taxon>
        <taxon>fabids</taxon>
        <taxon>Fabales</taxon>
        <taxon>Fabaceae</taxon>
        <taxon>Papilionoideae</taxon>
        <taxon>50 kb inversion clade</taxon>
        <taxon>dalbergioids sensu lato</taxon>
        <taxon>Dalbergieae</taxon>
        <taxon>Pterocarpus clade</taxon>
        <taxon>Stylosanthes</taxon>
    </lineage>
</organism>
<dbReference type="Proteomes" id="UP001341840">
    <property type="component" value="Unassembled WGS sequence"/>
</dbReference>